<evidence type="ECO:0000256" key="3">
    <source>
        <dbReference type="ARBA" id="ARBA00022723"/>
    </source>
</evidence>
<comment type="similarity">
    <text evidence="1 7">Belongs to the cytochrome P450 family.</text>
</comment>
<dbReference type="RefSeq" id="WP_153464303.1">
    <property type="nucleotide sequence ID" value="NZ_WBOF01000001.1"/>
</dbReference>
<dbReference type="SUPFAM" id="SSF48264">
    <property type="entry name" value="Cytochrome P450"/>
    <property type="match status" value="1"/>
</dbReference>
<name>A0A6N7KW58_9ACTN</name>
<evidence type="ECO:0000256" key="2">
    <source>
        <dbReference type="ARBA" id="ARBA00022617"/>
    </source>
</evidence>
<dbReference type="PANTHER" id="PTHR46696:SF1">
    <property type="entry name" value="CYTOCHROME P450 YJIB-RELATED"/>
    <property type="match status" value="1"/>
</dbReference>
<evidence type="ECO:0000313" key="10">
    <source>
        <dbReference type="Proteomes" id="UP000450000"/>
    </source>
</evidence>
<dbReference type="GO" id="GO:0020037">
    <property type="term" value="F:heme binding"/>
    <property type="evidence" value="ECO:0007669"/>
    <property type="project" value="InterPro"/>
</dbReference>
<evidence type="ECO:0000256" key="1">
    <source>
        <dbReference type="ARBA" id="ARBA00010617"/>
    </source>
</evidence>
<dbReference type="CDD" id="cd11029">
    <property type="entry name" value="CYP107-like"/>
    <property type="match status" value="1"/>
</dbReference>
<feature type="region of interest" description="Disordered" evidence="8">
    <location>
        <begin position="1"/>
        <end position="45"/>
    </location>
</feature>
<sequence length="458" mass="50212">MTDTTPQPAAGCPFGHDRSTDPALPNPALPDPVLPDPVLPDPVKLYGPDYKRDPYPLYRRMREAGPVHRVEFPSGIHAWLVTGYRAAHATLNDTRLGKNHALGNANWRRLASIMPEPQHSQLQVHLLHQDPPKHTTMRRLVLDAFAPRRVEALRPRLQELADALVDALPATGGTDLVAGFAAHFPFRVLAEVIGLPPELAARFDRDWGKVVQPVGPLDPARPAYEARLRGLQTYIADVVAHKRAHYDPARAGEDLLGRLVAACDAGELSHEELDSMVFQLLVAGQEPVTNQITTMLITLLRHPQQLTRLRDGLTDDPGLLARAVEELLRHDAAFELTTWRFFAEDSDLFGTTVPAGDSVIVSLCAANRDDEQFPDADRLDFDRTPNAHLAFGHGIHYCPGAALARTELQIAIGTLLIRLPGLRPAGTEGGGGMSALTWIPAVLARGVDRLPVAYDRRV</sequence>
<dbReference type="GO" id="GO:0004497">
    <property type="term" value="F:monooxygenase activity"/>
    <property type="evidence" value="ECO:0007669"/>
    <property type="project" value="UniProtKB-KW"/>
</dbReference>
<keyword evidence="6 7" id="KW-0503">Monooxygenase</keyword>
<evidence type="ECO:0000256" key="5">
    <source>
        <dbReference type="ARBA" id="ARBA00023004"/>
    </source>
</evidence>
<dbReference type="Gene3D" id="1.10.630.10">
    <property type="entry name" value="Cytochrome P450"/>
    <property type="match status" value="1"/>
</dbReference>
<keyword evidence="4 7" id="KW-0560">Oxidoreductase</keyword>
<dbReference type="FunFam" id="1.10.630.10:FF:000018">
    <property type="entry name" value="Cytochrome P450 monooxygenase"/>
    <property type="match status" value="1"/>
</dbReference>
<feature type="compositionally biased region" description="Pro residues" evidence="8">
    <location>
        <begin position="24"/>
        <end position="40"/>
    </location>
</feature>
<evidence type="ECO:0000256" key="6">
    <source>
        <dbReference type="ARBA" id="ARBA00023033"/>
    </source>
</evidence>
<proteinExistence type="inferred from homology"/>
<reference evidence="9 10" key="1">
    <citation type="submission" date="2019-09" db="EMBL/GenBank/DDBJ databases">
        <title>Genome Sequences of Streptomyces kaniharaensis ATCC 21070.</title>
        <authorList>
            <person name="Zhu W."/>
            <person name="De Crecy-Lagard V."/>
            <person name="Richards N.G."/>
        </authorList>
    </citation>
    <scope>NUCLEOTIDE SEQUENCE [LARGE SCALE GENOMIC DNA]</scope>
    <source>
        <strain evidence="9 10">SF-557</strain>
    </source>
</reference>
<accession>A0A6N7KW58</accession>
<keyword evidence="2 7" id="KW-0349">Heme</keyword>
<dbReference type="Proteomes" id="UP000450000">
    <property type="component" value="Unassembled WGS sequence"/>
</dbReference>
<evidence type="ECO:0000256" key="4">
    <source>
        <dbReference type="ARBA" id="ARBA00023002"/>
    </source>
</evidence>
<dbReference type="EMBL" id="WBOF01000001">
    <property type="protein sequence ID" value="MQS15005.1"/>
    <property type="molecule type" value="Genomic_DNA"/>
</dbReference>
<dbReference type="InterPro" id="IPR017972">
    <property type="entry name" value="Cyt_P450_CS"/>
</dbReference>
<dbReference type="PRINTS" id="PR00359">
    <property type="entry name" value="BP450"/>
</dbReference>
<dbReference type="InterPro" id="IPR002397">
    <property type="entry name" value="Cyt_P450_B"/>
</dbReference>
<gene>
    <name evidence="9" type="ORF">F7Q99_22760</name>
</gene>
<keyword evidence="10" id="KW-1185">Reference proteome</keyword>
<comment type="caution">
    <text evidence="9">The sequence shown here is derived from an EMBL/GenBank/DDBJ whole genome shotgun (WGS) entry which is preliminary data.</text>
</comment>
<dbReference type="AlphaFoldDB" id="A0A6N7KW58"/>
<organism evidence="9 10">
    <name type="scientific">Streptomyces kaniharaensis</name>
    <dbReference type="NCBI Taxonomy" id="212423"/>
    <lineage>
        <taxon>Bacteria</taxon>
        <taxon>Bacillati</taxon>
        <taxon>Actinomycetota</taxon>
        <taxon>Actinomycetes</taxon>
        <taxon>Kitasatosporales</taxon>
        <taxon>Streptomycetaceae</taxon>
        <taxon>Streptomyces</taxon>
    </lineage>
</organism>
<dbReference type="Pfam" id="PF00067">
    <property type="entry name" value="p450"/>
    <property type="match status" value="1"/>
</dbReference>
<dbReference type="InterPro" id="IPR001128">
    <property type="entry name" value="Cyt_P450"/>
</dbReference>
<evidence type="ECO:0000256" key="8">
    <source>
        <dbReference type="SAM" id="MobiDB-lite"/>
    </source>
</evidence>
<keyword evidence="5 7" id="KW-0408">Iron</keyword>
<dbReference type="OrthoDB" id="5500002at2"/>
<dbReference type="GO" id="GO:0005506">
    <property type="term" value="F:iron ion binding"/>
    <property type="evidence" value="ECO:0007669"/>
    <property type="project" value="InterPro"/>
</dbReference>
<evidence type="ECO:0000256" key="7">
    <source>
        <dbReference type="RuleBase" id="RU000461"/>
    </source>
</evidence>
<evidence type="ECO:0000313" key="9">
    <source>
        <dbReference type="EMBL" id="MQS15005.1"/>
    </source>
</evidence>
<keyword evidence="3 7" id="KW-0479">Metal-binding</keyword>
<dbReference type="PROSITE" id="PS00086">
    <property type="entry name" value="CYTOCHROME_P450"/>
    <property type="match status" value="1"/>
</dbReference>
<dbReference type="PANTHER" id="PTHR46696">
    <property type="entry name" value="P450, PUTATIVE (EUROFUNG)-RELATED"/>
    <property type="match status" value="1"/>
</dbReference>
<dbReference type="InterPro" id="IPR036396">
    <property type="entry name" value="Cyt_P450_sf"/>
</dbReference>
<protein>
    <submittedName>
        <fullName evidence="9">Cytochrome P450</fullName>
    </submittedName>
</protein>
<dbReference type="GO" id="GO:0016705">
    <property type="term" value="F:oxidoreductase activity, acting on paired donors, with incorporation or reduction of molecular oxygen"/>
    <property type="evidence" value="ECO:0007669"/>
    <property type="project" value="InterPro"/>
</dbReference>